<dbReference type="EMBL" id="RZNZ01000013">
    <property type="protein sequence ID" value="KAA8818814.1"/>
    <property type="molecule type" value="Genomic_DNA"/>
</dbReference>
<dbReference type="Pfam" id="PF13468">
    <property type="entry name" value="Glyoxalase_3"/>
    <property type="match status" value="1"/>
</dbReference>
<dbReference type="SUPFAM" id="SSF54593">
    <property type="entry name" value="Glyoxalase/Bleomycin resistance protein/Dihydroxybiphenyl dioxygenase"/>
    <property type="match status" value="1"/>
</dbReference>
<gene>
    <name evidence="3" type="ORF">EM848_07155</name>
    <name evidence="2" type="ORF">EMO90_09095</name>
</gene>
<proteinExistence type="predicted"/>
<organism evidence="3 4">
    <name type="scientific">Bifidobacterium vespertilionis</name>
    <dbReference type="NCBI Taxonomy" id="2562524"/>
    <lineage>
        <taxon>Bacteria</taxon>
        <taxon>Bacillati</taxon>
        <taxon>Actinomycetota</taxon>
        <taxon>Actinomycetes</taxon>
        <taxon>Bifidobacteriales</taxon>
        <taxon>Bifidobacteriaceae</taxon>
        <taxon>Bifidobacterium</taxon>
    </lineage>
</organism>
<dbReference type="InterPro" id="IPR029068">
    <property type="entry name" value="Glyas_Bleomycin-R_OHBP_Dase"/>
</dbReference>
<dbReference type="InterPro" id="IPR025870">
    <property type="entry name" value="Glyoxalase-like_dom"/>
</dbReference>
<evidence type="ECO:0000313" key="5">
    <source>
        <dbReference type="Proteomes" id="UP000374630"/>
    </source>
</evidence>
<comment type="caution">
    <text evidence="3">The sequence shown here is derived from an EMBL/GenBank/DDBJ whole genome shotgun (WGS) entry which is preliminary data.</text>
</comment>
<evidence type="ECO:0000313" key="3">
    <source>
        <dbReference type="EMBL" id="KAA8822948.1"/>
    </source>
</evidence>
<dbReference type="EMBL" id="RZOA01000013">
    <property type="protein sequence ID" value="KAA8822948.1"/>
    <property type="molecule type" value="Genomic_DNA"/>
</dbReference>
<dbReference type="OrthoDB" id="3227561at2"/>
<evidence type="ECO:0000313" key="2">
    <source>
        <dbReference type="EMBL" id="KAA8818814.1"/>
    </source>
</evidence>
<protein>
    <submittedName>
        <fullName evidence="3">VOC family protein</fullName>
    </submittedName>
</protein>
<dbReference type="Proteomes" id="UP000345527">
    <property type="component" value="Unassembled WGS sequence"/>
</dbReference>
<sequence length="261" mass="29093">MARKYTWDHTVDFVNDLDAAERTFADAGLTAKYGGKHVGHGTENALAYFGVNYVEFLTLYSKEEASAESRDTGLIYTDAAELLPEHEGFYRHGVRVNNIEERAEELHAKGIETGPIVPGNRTTADGKEIRWKLLWIVRDSKAGDDQPRYPFLLDWLEDEPTHAATLENSGLLHRHAIGEVTTRRAVWQVPDPDVVSARFSEVFEFPRTPGVEPGTFDLETGDGLTWHFEAGNRNGIAALEFSAPEGKAFDVTVSGARFRSL</sequence>
<evidence type="ECO:0000259" key="1">
    <source>
        <dbReference type="Pfam" id="PF13468"/>
    </source>
</evidence>
<evidence type="ECO:0000313" key="4">
    <source>
        <dbReference type="Proteomes" id="UP000345527"/>
    </source>
</evidence>
<dbReference type="Proteomes" id="UP000374630">
    <property type="component" value="Unassembled WGS sequence"/>
</dbReference>
<accession>A0A5J5DTL8</accession>
<dbReference type="Gene3D" id="3.10.180.10">
    <property type="entry name" value="2,3-Dihydroxybiphenyl 1,2-Dioxygenase, domain 1"/>
    <property type="match status" value="1"/>
</dbReference>
<name>A0A5J5DTL8_9BIFI</name>
<dbReference type="RefSeq" id="WP_150354255.1">
    <property type="nucleotide sequence ID" value="NZ_RZNZ01000013.1"/>
</dbReference>
<reference evidence="4 5" key="1">
    <citation type="journal article" date="2019" name="Syst. Appl. Microbiol.">
        <title>Characterization of Bifidobacterium species in feaces of the Egyptian fruit bat: Description of B. vespertilionis sp. nov. and B. rousetti sp. nov.</title>
        <authorList>
            <person name="Modesto M."/>
            <person name="Satti M."/>
            <person name="Watanabe K."/>
            <person name="Puglisi E."/>
            <person name="Morelli L."/>
            <person name="Huang C.-H."/>
            <person name="Liou J.-S."/>
            <person name="Miyashita M."/>
            <person name="Tamura T."/>
            <person name="Saito S."/>
            <person name="Mori K."/>
            <person name="Huang L."/>
            <person name="Sciavilla P."/>
            <person name="Sandri C."/>
            <person name="Spiezio C."/>
            <person name="Vitali F."/>
            <person name="Cavalieri D."/>
            <person name="Perpetuini G."/>
            <person name="Tofalo R."/>
            <person name="Bonetti A."/>
            <person name="Arita M."/>
            <person name="Mattarelli P."/>
        </authorList>
    </citation>
    <scope>NUCLEOTIDE SEQUENCE [LARGE SCALE GENOMIC DNA]</scope>
    <source>
        <strain evidence="2 5">RST16</strain>
        <strain evidence="3 4">RST8</strain>
    </source>
</reference>
<feature type="domain" description="Glyoxalase-like" evidence="1">
    <location>
        <begin position="7"/>
        <end position="202"/>
    </location>
</feature>
<dbReference type="PANTHER" id="PTHR40265">
    <property type="entry name" value="BLL2707 PROTEIN"/>
    <property type="match status" value="1"/>
</dbReference>
<dbReference type="PANTHER" id="PTHR40265:SF1">
    <property type="entry name" value="GLYOXALASE-LIKE DOMAIN-CONTAINING PROTEIN"/>
    <property type="match status" value="1"/>
</dbReference>
<dbReference type="AlphaFoldDB" id="A0A5J5DTL8"/>
<keyword evidence="5" id="KW-1185">Reference proteome</keyword>